<sequence length="704" mass="77689">MPTVPRKDTPGIPEALQRARAHWSAGQATQAEQCCQSVLAVWPGQADALHLLGLMAHADGKLDLAISHIRQACNAAGAPAAYSSDLAELCRQKGLLADAEEAGRRAVAMDASLVSGWNNLGIVLQEAGKFEESRICLERVIALQPGWAQAHNNLANTCRRLDRLDLAEFHYRRALELDADYAEAHSNLGYLLSTQGRYDEAAIKARFAIDLNPRLIDAYLNLAEVETSRRHYDDALNALDMLRAFAPQHPSALIACAKVLRQIERLTEALDFARQAVALVPHSTDAHHALALVLQALGETDEALVEFDHAAQLPGALAEDALLGRARLLMEAGRKDAAFAAFDHALEIFPDSAPILAARADAHKFSVGDPAFTVLEAFLAEGERRPLPNRIAVHFALGKAYLDIKDGERAFAHFEAGCRQKRTTFDYDVVESGQWMAHLARTFTPGLYHRLSGKGEASDLPVFVLGMPRSGTTLIEQIVSSHPQVTGAGELSALRLVVEGSGIYPDHLPALVNDDANQGEASRVLKQIGRHYLERIAPLAQGRTRLVDKMPGNFLYAGLIPLILPGARIIHARRDPVDTCLSCYTKLFIGEQSFSYDQTELGTYYRYYERLMAHWREVLPKDRFIEVDYEAVVDDIEGEAKRLIEFLDLPWDDACLNFHENRRVVRTASVNQVRQPLYATSKGRWQAYAAYLGPLLEALGIDAP</sequence>
<dbReference type="InterPro" id="IPR011990">
    <property type="entry name" value="TPR-like_helical_dom_sf"/>
</dbReference>
<dbReference type="InterPro" id="IPR027417">
    <property type="entry name" value="P-loop_NTPase"/>
</dbReference>
<feature type="repeat" description="TPR" evidence="1">
    <location>
        <begin position="319"/>
        <end position="352"/>
    </location>
</feature>
<dbReference type="Pfam" id="PF13432">
    <property type="entry name" value="TPR_16"/>
    <property type="match status" value="3"/>
</dbReference>
<dbReference type="Gene3D" id="3.40.50.300">
    <property type="entry name" value="P-loop containing nucleotide triphosphate hydrolases"/>
    <property type="match status" value="1"/>
</dbReference>
<proteinExistence type="predicted"/>
<dbReference type="SMART" id="SM00028">
    <property type="entry name" value="TPR"/>
    <property type="match status" value="11"/>
</dbReference>
<accession>A0A1N6L1B2</accession>
<evidence type="ECO:0000313" key="3">
    <source>
        <dbReference type="Proteomes" id="UP000185151"/>
    </source>
</evidence>
<dbReference type="GO" id="GO:0097363">
    <property type="term" value="F:protein O-acetylglucosaminyltransferase activity"/>
    <property type="evidence" value="ECO:0007669"/>
    <property type="project" value="TreeGrafter"/>
</dbReference>
<dbReference type="GO" id="GO:0006493">
    <property type="term" value="P:protein O-linked glycosylation"/>
    <property type="evidence" value="ECO:0007669"/>
    <property type="project" value="InterPro"/>
</dbReference>
<dbReference type="PANTHER" id="PTHR44366:SF1">
    <property type="entry name" value="UDP-N-ACETYLGLUCOSAMINE--PEPTIDE N-ACETYLGLUCOSAMINYLTRANSFERASE 110 KDA SUBUNIT"/>
    <property type="match status" value="1"/>
</dbReference>
<reference evidence="2 3" key="1">
    <citation type="submission" date="2016-11" db="EMBL/GenBank/DDBJ databases">
        <authorList>
            <person name="Jaros S."/>
            <person name="Januszkiewicz K."/>
            <person name="Wedrychowicz H."/>
        </authorList>
    </citation>
    <scope>NUCLEOTIDE SEQUENCE [LARGE SCALE GENOMIC DNA]</scope>
    <source>
        <strain evidence="2 3">GAS95</strain>
    </source>
</reference>
<dbReference type="InterPro" id="IPR019734">
    <property type="entry name" value="TPR_rpt"/>
</dbReference>
<dbReference type="InterPro" id="IPR037919">
    <property type="entry name" value="OGT"/>
</dbReference>
<dbReference type="SUPFAM" id="SSF48452">
    <property type="entry name" value="TPR-like"/>
    <property type="match status" value="3"/>
</dbReference>
<dbReference type="OrthoDB" id="9815894at2"/>
<dbReference type="AlphaFoldDB" id="A0A1N6L1B2"/>
<protein>
    <submittedName>
        <fullName evidence="2">Tfp pilus assembly protein PilF</fullName>
    </submittedName>
</protein>
<keyword evidence="1" id="KW-0802">TPR repeat</keyword>
<name>A0A1N6L1B2_9BURK</name>
<evidence type="ECO:0000256" key="1">
    <source>
        <dbReference type="PROSITE-ProRule" id="PRU00339"/>
    </source>
</evidence>
<dbReference type="Proteomes" id="UP000185151">
    <property type="component" value="Unassembled WGS sequence"/>
</dbReference>
<gene>
    <name evidence="2" type="ORF">SAMN05444165_5571</name>
</gene>
<keyword evidence="3" id="KW-1185">Reference proteome</keyword>
<organism evidence="2 3">
    <name type="scientific">Paraburkholderia phenazinium</name>
    <dbReference type="NCBI Taxonomy" id="60549"/>
    <lineage>
        <taxon>Bacteria</taxon>
        <taxon>Pseudomonadati</taxon>
        <taxon>Pseudomonadota</taxon>
        <taxon>Betaproteobacteria</taxon>
        <taxon>Burkholderiales</taxon>
        <taxon>Burkholderiaceae</taxon>
        <taxon>Paraburkholderia</taxon>
    </lineage>
</organism>
<dbReference type="Gene3D" id="1.25.40.10">
    <property type="entry name" value="Tetratricopeptide repeat domain"/>
    <property type="match status" value="6"/>
</dbReference>
<dbReference type="Pfam" id="PF13424">
    <property type="entry name" value="TPR_12"/>
    <property type="match status" value="1"/>
</dbReference>
<dbReference type="SUPFAM" id="SSF52540">
    <property type="entry name" value="P-loop containing nucleoside triphosphate hydrolases"/>
    <property type="match status" value="1"/>
</dbReference>
<dbReference type="PANTHER" id="PTHR44366">
    <property type="entry name" value="UDP-N-ACETYLGLUCOSAMINE--PEPTIDE N-ACETYLGLUCOSAMINYLTRANSFERASE 110 KDA SUBUNIT"/>
    <property type="match status" value="1"/>
</dbReference>
<dbReference type="Pfam" id="PF13469">
    <property type="entry name" value="Sulfotransfer_3"/>
    <property type="match status" value="1"/>
</dbReference>
<evidence type="ECO:0000313" key="2">
    <source>
        <dbReference type="EMBL" id="SIO62552.1"/>
    </source>
</evidence>
<dbReference type="PROSITE" id="PS50005">
    <property type="entry name" value="TPR"/>
    <property type="match status" value="2"/>
</dbReference>
<feature type="repeat" description="TPR" evidence="1">
    <location>
        <begin position="182"/>
        <end position="215"/>
    </location>
</feature>
<dbReference type="EMBL" id="FSRU01000002">
    <property type="protein sequence ID" value="SIO62552.1"/>
    <property type="molecule type" value="Genomic_DNA"/>
</dbReference>
<dbReference type="RefSeq" id="WP_074300516.1">
    <property type="nucleotide sequence ID" value="NZ_FSRU01000002.1"/>
</dbReference>